<comment type="caution">
    <text evidence="1">The sequence shown here is derived from an EMBL/GenBank/DDBJ whole genome shotgun (WGS) entry which is preliminary data.</text>
</comment>
<reference evidence="1 3" key="1">
    <citation type="submission" date="2017-11" db="EMBL/GenBank/DDBJ databases">
        <title>The genome of Rhizophagus clarus HR1 reveals common genetic basis of auxotrophy among arbuscular mycorrhizal fungi.</title>
        <authorList>
            <person name="Kobayashi Y."/>
        </authorList>
    </citation>
    <scope>NUCLEOTIDE SEQUENCE [LARGE SCALE GENOMIC DNA]</scope>
    <source>
        <strain evidence="1 3">HR1</strain>
    </source>
</reference>
<gene>
    <name evidence="2" type="ORF">RCL2_001970900</name>
    <name evidence="1" type="ORF">RclHR1_11640009</name>
</gene>
<protein>
    <submittedName>
        <fullName evidence="1">Uncharacterized protein</fullName>
    </submittedName>
</protein>
<evidence type="ECO:0000313" key="3">
    <source>
        <dbReference type="Proteomes" id="UP000247702"/>
    </source>
</evidence>
<dbReference type="STRING" id="94130.A0A2Z6QK06"/>
<sequence>MWNHFLLLKLPVRNENQIKLNFLNYRARFHAEFPHEYNNAISHLHQALHTRIVGFTESYQQHLNNLLFALRQDLQTIIGNQLMHLMKSISPFALHAPLYQASDQY</sequence>
<dbReference type="Proteomes" id="UP000247702">
    <property type="component" value="Unassembled WGS sequence"/>
</dbReference>
<name>A0A2Z6QK06_9GLOM</name>
<evidence type="ECO:0000313" key="1">
    <source>
        <dbReference type="EMBL" id="GBB85071.1"/>
    </source>
</evidence>
<evidence type="ECO:0000313" key="2">
    <source>
        <dbReference type="EMBL" id="GES92948.1"/>
    </source>
</evidence>
<organism evidence="1 3">
    <name type="scientific">Rhizophagus clarus</name>
    <dbReference type="NCBI Taxonomy" id="94130"/>
    <lineage>
        <taxon>Eukaryota</taxon>
        <taxon>Fungi</taxon>
        <taxon>Fungi incertae sedis</taxon>
        <taxon>Mucoromycota</taxon>
        <taxon>Glomeromycotina</taxon>
        <taxon>Glomeromycetes</taxon>
        <taxon>Glomerales</taxon>
        <taxon>Glomeraceae</taxon>
        <taxon>Rhizophagus</taxon>
    </lineage>
</organism>
<dbReference type="EMBL" id="BLAL01000218">
    <property type="protein sequence ID" value="GES92948.1"/>
    <property type="molecule type" value="Genomic_DNA"/>
</dbReference>
<accession>A0A2Z6QK06</accession>
<keyword evidence="3" id="KW-1185">Reference proteome</keyword>
<dbReference type="EMBL" id="BEXD01000185">
    <property type="protein sequence ID" value="GBB85071.1"/>
    <property type="molecule type" value="Genomic_DNA"/>
</dbReference>
<dbReference type="Proteomes" id="UP000615446">
    <property type="component" value="Unassembled WGS sequence"/>
</dbReference>
<dbReference type="AlphaFoldDB" id="A0A2Z6QK06"/>
<proteinExistence type="predicted"/>
<reference evidence="2" key="2">
    <citation type="submission" date="2019-10" db="EMBL/GenBank/DDBJ databases">
        <title>Conservation and host-specific expression of non-tandemly repeated heterogenous ribosome RNA gene in arbuscular mycorrhizal fungi.</title>
        <authorList>
            <person name="Maeda T."/>
            <person name="Kobayashi Y."/>
            <person name="Nakagawa T."/>
            <person name="Ezawa T."/>
            <person name="Yamaguchi K."/>
            <person name="Bino T."/>
            <person name="Nishimoto Y."/>
            <person name="Shigenobu S."/>
            <person name="Kawaguchi M."/>
        </authorList>
    </citation>
    <scope>NUCLEOTIDE SEQUENCE</scope>
    <source>
        <strain evidence="2">HR1</strain>
    </source>
</reference>